<comment type="subcellular location">
    <subcellularLocation>
        <location evidence="1">Cell inner membrane</location>
        <topology evidence="1">Peripheral membrane protein</topology>
    </subcellularLocation>
</comment>
<dbReference type="GO" id="GO:0016887">
    <property type="term" value="F:ATP hydrolysis activity"/>
    <property type="evidence" value="ECO:0007669"/>
    <property type="project" value="InterPro"/>
</dbReference>
<dbReference type="EMBL" id="JACIEK010000010">
    <property type="protein sequence ID" value="MBB3999430.1"/>
    <property type="molecule type" value="Genomic_DNA"/>
</dbReference>
<dbReference type="Gene3D" id="2.40.50.100">
    <property type="match status" value="1"/>
</dbReference>
<keyword evidence="8" id="KW-1185">Reference proteome</keyword>
<dbReference type="InterPro" id="IPR047641">
    <property type="entry name" value="ABC_transpr_MalK/UgpC-like"/>
</dbReference>
<dbReference type="InterPro" id="IPR003439">
    <property type="entry name" value="ABC_transporter-like_ATP-bd"/>
</dbReference>
<dbReference type="GO" id="GO:0015423">
    <property type="term" value="F:ABC-type maltose transporter activity"/>
    <property type="evidence" value="ECO:0007669"/>
    <property type="project" value="TreeGrafter"/>
</dbReference>
<dbReference type="SUPFAM" id="SSF52540">
    <property type="entry name" value="P-loop containing nucleoside triphosphate hydrolases"/>
    <property type="match status" value="1"/>
</dbReference>
<dbReference type="Gene3D" id="2.40.50.140">
    <property type="entry name" value="Nucleic acid-binding proteins"/>
    <property type="match status" value="1"/>
</dbReference>
<evidence type="ECO:0000259" key="6">
    <source>
        <dbReference type="PROSITE" id="PS50893"/>
    </source>
</evidence>
<dbReference type="AlphaFoldDB" id="A0A7W6ML49"/>
<comment type="caution">
    <text evidence="7">The sequence shown here is derived from an EMBL/GenBank/DDBJ whole genome shotgun (WGS) entry which is preliminary data.</text>
</comment>
<protein>
    <submittedName>
        <fullName evidence="7">Multiple sugar transport system ATP-binding protein</fullName>
        <ecNumber evidence="7">3.6.3.-</ecNumber>
    </submittedName>
</protein>
<dbReference type="GO" id="GO:1990060">
    <property type="term" value="C:maltose transport complex"/>
    <property type="evidence" value="ECO:0007669"/>
    <property type="project" value="TreeGrafter"/>
</dbReference>
<dbReference type="PANTHER" id="PTHR43875">
    <property type="entry name" value="MALTODEXTRIN IMPORT ATP-BINDING PROTEIN MSMX"/>
    <property type="match status" value="1"/>
</dbReference>
<dbReference type="FunFam" id="3.40.50.300:FF:000042">
    <property type="entry name" value="Maltose/maltodextrin ABC transporter, ATP-binding protein"/>
    <property type="match status" value="1"/>
</dbReference>
<dbReference type="PANTHER" id="PTHR43875:SF3">
    <property type="entry name" value="MALTOSE_MALTODEXTRIN IMPORT ATP-BINDING PROTEIN MALK"/>
    <property type="match status" value="1"/>
</dbReference>
<evidence type="ECO:0000256" key="1">
    <source>
        <dbReference type="ARBA" id="ARBA00004417"/>
    </source>
</evidence>
<dbReference type="EC" id="3.6.3.-" evidence="7"/>
<evidence type="ECO:0000256" key="3">
    <source>
        <dbReference type="ARBA" id="ARBA00022448"/>
    </source>
</evidence>
<keyword evidence="5 7" id="KW-0067">ATP-binding</keyword>
<keyword evidence="4" id="KW-0547">Nucleotide-binding</keyword>
<dbReference type="SMART" id="SM00382">
    <property type="entry name" value="AAA"/>
    <property type="match status" value="1"/>
</dbReference>
<sequence length="359" mass="39338">MATSIHLDKITKTYGQLPVIHGIDLQIDPGEFTVFVGPSGCGKSTLLRMIAGLEEISGGELRIDGQRMNEVPASKRGIAMVFQSYALYPHMSVYKNLAFGLETAGTRKDEIRRRVDAAADILQIGPLLQRKPKALSGGQRQRVAIGRAIVREPKIFLFDEPLSNLDAELRVQMRVEIARLHQQLGNTMIYVTHDQVEAMTMADKIVVLKEGRIMQVGRPLDLYNHPANRFVAGFLGSPKMNFLAARLSPDDGSRRTIDIAGRRLTLERPVEARTDEALTFGVRPEHLVVGGGKASLGDASIQLVEHLGGSTVVYTNTADGQGSTVLLDGQRPIRSGETIPLGFDPAQTHLFGDDGRKVW</sequence>
<dbReference type="GO" id="GO:0055052">
    <property type="term" value="C:ATP-binding cassette (ABC) transporter complex, substrate-binding subunit-containing"/>
    <property type="evidence" value="ECO:0007669"/>
    <property type="project" value="TreeGrafter"/>
</dbReference>
<organism evidence="7 8">
    <name type="scientific">Aureimonas pseudogalii</name>
    <dbReference type="NCBI Taxonomy" id="1744844"/>
    <lineage>
        <taxon>Bacteria</taxon>
        <taxon>Pseudomonadati</taxon>
        <taxon>Pseudomonadota</taxon>
        <taxon>Alphaproteobacteria</taxon>
        <taxon>Hyphomicrobiales</taxon>
        <taxon>Aurantimonadaceae</taxon>
        <taxon>Aureimonas</taxon>
    </lineage>
</organism>
<dbReference type="PROSITE" id="PS00211">
    <property type="entry name" value="ABC_TRANSPORTER_1"/>
    <property type="match status" value="1"/>
</dbReference>
<evidence type="ECO:0000313" key="7">
    <source>
        <dbReference type="EMBL" id="MBB3999430.1"/>
    </source>
</evidence>
<keyword evidence="3" id="KW-0813">Transport</keyword>
<proteinExistence type="inferred from homology"/>
<dbReference type="Gene3D" id="3.40.50.300">
    <property type="entry name" value="P-loop containing nucleotide triphosphate hydrolases"/>
    <property type="match status" value="1"/>
</dbReference>
<dbReference type="Proteomes" id="UP000542776">
    <property type="component" value="Unassembled WGS sequence"/>
</dbReference>
<dbReference type="InterPro" id="IPR013611">
    <property type="entry name" value="Transp-assoc_OB_typ2"/>
</dbReference>
<dbReference type="InterPro" id="IPR017871">
    <property type="entry name" value="ABC_transporter-like_CS"/>
</dbReference>
<evidence type="ECO:0000256" key="4">
    <source>
        <dbReference type="ARBA" id="ARBA00022741"/>
    </source>
</evidence>
<dbReference type="InterPro" id="IPR008995">
    <property type="entry name" value="Mo/tungstate-bd_C_term_dom"/>
</dbReference>
<dbReference type="InterPro" id="IPR027417">
    <property type="entry name" value="P-loop_NTPase"/>
</dbReference>
<evidence type="ECO:0000256" key="2">
    <source>
        <dbReference type="ARBA" id="ARBA00005417"/>
    </source>
</evidence>
<name>A0A7W6ML49_9HYPH</name>
<dbReference type="SUPFAM" id="SSF50331">
    <property type="entry name" value="MOP-like"/>
    <property type="match status" value="1"/>
</dbReference>
<comment type="similarity">
    <text evidence="2">Belongs to the ABC transporter superfamily.</text>
</comment>
<dbReference type="RefSeq" id="WP_183200984.1">
    <property type="nucleotide sequence ID" value="NZ_JACIEK010000010.1"/>
</dbReference>
<evidence type="ECO:0000313" key="8">
    <source>
        <dbReference type="Proteomes" id="UP000542776"/>
    </source>
</evidence>
<dbReference type="GO" id="GO:0005524">
    <property type="term" value="F:ATP binding"/>
    <property type="evidence" value="ECO:0007669"/>
    <property type="project" value="UniProtKB-KW"/>
</dbReference>
<dbReference type="PROSITE" id="PS50893">
    <property type="entry name" value="ABC_TRANSPORTER_2"/>
    <property type="match status" value="1"/>
</dbReference>
<keyword evidence="7" id="KW-0762">Sugar transport</keyword>
<reference evidence="7 8" key="1">
    <citation type="submission" date="2020-08" db="EMBL/GenBank/DDBJ databases">
        <title>Genomic Encyclopedia of Type Strains, Phase IV (KMG-IV): sequencing the most valuable type-strain genomes for metagenomic binning, comparative biology and taxonomic classification.</title>
        <authorList>
            <person name="Goeker M."/>
        </authorList>
    </citation>
    <scope>NUCLEOTIDE SEQUENCE [LARGE SCALE GENOMIC DNA]</scope>
    <source>
        <strain evidence="7 8">DSM 102238</strain>
    </source>
</reference>
<evidence type="ECO:0000256" key="5">
    <source>
        <dbReference type="ARBA" id="ARBA00022840"/>
    </source>
</evidence>
<keyword evidence="7" id="KW-0378">Hydrolase</keyword>
<dbReference type="InterPro" id="IPR015855">
    <property type="entry name" value="ABC_transpr_MalK-like"/>
</dbReference>
<feature type="domain" description="ABC transporter" evidence="6">
    <location>
        <begin position="5"/>
        <end position="235"/>
    </location>
</feature>
<dbReference type="InterPro" id="IPR012340">
    <property type="entry name" value="NA-bd_OB-fold"/>
</dbReference>
<gene>
    <name evidence="7" type="ORF">GGR04_003300</name>
</gene>
<dbReference type="NCBIfam" id="NF008653">
    <property type="entry name" value="PRK11650.1"/>
    <property type="match status" value="1"/>
</dbReference>
<dbReference type="Pfam" id="PF08402">
    <property type="entry name" value="TOBE_2"/>
    <property type="match status" value="1"/>
</dbReference>
<dbReference type="CDD" id="cd03301">
    <property type="entry name" value="ABC_MalK_N"/>
    <property type="match status" value="1"/>
</dbReference>
<accession>A0A7W6ML49</accession>
<dbReference type="InterPro" id="IPR003593">
    <property type="entry name" value="AAA+_ATPase"/>
</dbReference>
<dbReference type="Pfam" id="PF00005">
    <property type="entry name" value="ABC_tran"/>
    <property type="match status" value="1"/>
</dbReference>